<dbReference type="Proteomes" id="UP001197875">
    <property type="component" value="Unassembled WGS sequence"/>
</dbReference>
<protein>
    <submittedName>
        <fullName evidence="2">Ribonuclease H-like domain-containing protein</fullName>
    </submittedName>
</protein>
<keyword evidence="3" id="KW-1185">Reference proteome</keyword>
<sequence length="328" mass="37800">MILQNFTFPRAIALLDEIPYPPEKIAFLDLETKAYGRKNSHILYLGLIFLENSTWQVRQWLPEEPEEEKTMLQEVLSLLPCFSCLIHYNGNSFDLPVLTKRCSALNLPLDLSQMESVDLYRAFAPLKKLLGFPHLDQRSLENFLGLERTGIFINDLLQLPGLLPLFSYLALLEGGFSVTSASLKGGDSEEPALSIQAELLKPVPKPFSLHLPTGYLSCEEKEFGFLMYGIRDTLKYFYPDYQNYYYLPEEDMVIHKSIADSVDPSYRKKATKNTCYTKKAGIFLPQSSPWFHPAFYRDRKDKTCYLLMDDRLLQQPQLLHDCVFHSLV</sequence>
<accession>A0AAE3DQ07</accession>
<dbReference type="Pfam" id="PF13482">
    <property type="entry name" value="RNase_H_2"/>
    <property type="match status" value="1"/>
</dbReference>
<dbReference type="Gene3D" id="3.30.420.10">
    <property type="entry name" value="Ribonuclease H-like superfamily/Ribonuclease H"/>
    <property type="match status" value="1"/>
</dbReference>
<evidence type="ECO:0000313" key="3">
    <source>
        <dbReference type="Proteomes" id="UP001197875"/>
    </source>
</evidence>
<comment type="caution">
    <text evidence="2">The sequence shown here is derived from an EMBL/GenBank/DDBJ whole genome shotgun (WGS) entry which is preliminary data.</text>
</comment>
<feature type="domain" description="YprB ribonuclease H-like" evidence="1">
    <location>
        <begin position="26"/>
        <end position="149"/>
    </location>
</feature>
<name>A0AAE3DQ07_9FIRM</name>
<proteinExistence type="predicted"/>
<organism evidence="2 3">
    <name type="scientific">Fusicatenibacter faecihominis</name>
    <dbReference type="NCBI Taxonomy" id="2881276"/>
    <lineage>
        <taxon>Bacteria</taxon>
        <taxon>Bacillati</taxon>
        <taxon>Bacillota</taxon>
        <taxon>Clostridia</taxon>
        <taxon>Lachnospirales</taxon>
        <taxon>Lachnospiraceae</taxon>
        <taxon>Fusicatenibacter</taxon>
    </lineage>
</organism>
<evidence type="ECO:0000313" key="2">
    <source>
        <dbReference type="EMBL" id="MCC2188480.1"/>
    </source>
</evidence>
<dbReference type="InterPro" id="IPR038720">
    <property type="entry name" value="YprB_RNase_H-like_dom"/>
</dbReference>
<evidence type="ECO:0000259" key="1">
    <source>
        <dbReference type="Pfam" id="PF13482"/>
    </source>
</evidence>
<reference evidence="2 3" key="1">
    <citation type="submission" date="2021-10" db="EMBL/GenBank/DDBJ databases">
        <title>Anaerobic single-cell dispensing facilitates the cultivation of human gut bacteria.</title>
        <authorList>
            <person name="Afrizal A."/>
        </authorList>
    </citation>
    <scope>NUCLEOTIDE SEQUENCE [LARGE SCALE GENOMIC DNA]</scope>
    <source>
        <strain evidence="2 3">CLA-AA-H277</strain>
    </source>
</reference>
<dbReference type="RefSeq" id="WP_227614058.1">
    <property type="nucleotide sequence ID" value="NZ_JAJEPR010000002.1"/>
</dbReference>
<dbReference type="GO" id="GO:0003676">
    <property type="term" value="F:nucleic acid binding"/>
    <property type="evidence" value="ECO:0007669"/>
    <property type="project" value="InterPro"/>
</dbReference>
<dbReference type="EMBL" id="JAJEPR010000002">
    <property type="protein sequence ID" value="MCC2188480.1"/>
    <property type="molecule type" value="Genomic_DNA"/>
</dbReference>
<dbReference type="InterPro" id="IPR012337">
    <property type="entry name" value="RNaseH-like_sf"/>
</dbReference>
<dbReference type="AlphaFoldDB" id="A0AAE3DQ07"/>
<dbReference type="InterPro" id="IPR036397">
    <property type="entry name" value="RNaseH_sf"/>
</dbReference>
<gene>
    <name evidence="2" type="ORF">LKD71_01350</name>
</gene>
<dbReference type="SUPFAM" id="SSF53098">
    <property type="entry name" value="Ribonuclease H-like"/>
    <property type="match status" value="1"/>
</dbReference>